<evidence type="ECO:0000313" key="4">
    <source>
        <dbReference type="Proteomes" id="UP000070700"/>
    </source>
</evidence>
<dbReference type="AlphaFoldDB" id="A0A194XCY3"/>
<keyword evidence="2" id="KW-0472">Membrane</keyword>
<name>A0A194XCY3_MOLSC</name>
<evidence type="ECO:0000313" key="3">
    <source>
        <dbReference type="EMBL" id="KUJ18035.1"/>
    </source>
</evidence>
<dbReference type="RefSeq" id="XP_018072390.1">
    <property type="nucleotide sequence ID" value="XM_018221088.1"/>
</dbReference>
<dbReference type="KEGG" id="psco:LY89DRAFT_746112"/>
<feature type="region of interest" description="Disordered" evidence="1">
    <location>
        <begin position="104"/>
        <end position="125"/>
    </location>
</feature>
<keyword evidence="2" id="KW-1133">Transmembrane helix</keyword>
<accession>A0A194XCY3</accession>
<dbReference type="InParanoid" id="A0A194XCY3"/>
<evidence type="ECO:0000256" key="2">
    <source>
        <dbReference type="SAM" id="Phobius"/>
    </source>
</evidence>
<feature type="transmembrane region" description="Helical" evidence="2">
    <location>
        <begin position="7"/>
        <end position="28"/>
    </location>
</feature>
<feature type="compositionally biased region" description="Acidic residues" evidence="1">
    <location>
        <begin position="106"/>
        <end position="125"/>
    </location>
</feature>
<dbReference type="Proteomes" id="UP000070700">
    <property type="component" value="Unassembled WGS sequence"/>
</dbReference>
<keyword evidence="4" id="KW-1185">Reference proteome</keyword>
<gene>
    <name evidence="3" type="ORF">LY89DRAFT_746112</name>
</gene>
<proteinExistence type="predicted"/>
<reference evidence="3 4" key="1">
    <citation type="submission" date="2015-10" db="EMBL/GenBank/DDBJ databases">
        <title>Full genome of DAOMC 229536 Phialocephala scopiformis, a fungal endophyte of spruce producing the potent anti-insectan compound rugulosin.</title>
        <authorList>
            <consortium name="DOE Joint Genome Institute"/>
            <person name="Walker A.K."/>
            <person name="Frasz S.L."/>
            <person name="Seifert K.A."/>
            <person name="Miller J.D."/>
            <person name="Mondo S.J."/>
            <person name="Labutti K."/>
            <person name="Lipzen A."/>
            <person name="Dockter R."/>
            <person name="Kennedy M."/>
            <person name="Grigoriev I.V."/>
            <person name="Spatafora J.W."/>
        </authorList>
    </citation>
    <scope>NUCLEOTIDE SEQUENCE [LARGE SCALE GENOMIC DNA]</scope>
    <source>
        <strain evidence="3 4">CBS 120377</strain>
    </source>
</reference>
<protein>
    <submittedName>
        <fullName evidence="3">Uncharacterized protein</fullName>
    </submittedName>
</protein>
<dbReference type="GeneID" id="28830814"/>
<evidence type="ECO:0000256" key="1">
    <source>
        <dbReference type="SAM" id="MobiDB-lite"/>
    </source>
</evidence>
<sequence>MGFLPTALLSITLLNLTILGILFPFLGISIVSTLFVVGSLLISLYTGVSIVTLVFEILSWVSETGVVWRGVSYSRKVEKKGKKVSWSTEREELDENGRKWTKVDDDAGEWTEDEDEDDCVDYCVD</sequence>
<feature type="transmembrane region" description="Helical" evidence="2">
    <location>
        <begin position="34"/>
        <end position="55"/>
    </location>
</feature>
<organism evidence="3 4">
    <name type="scientific">Mollisia scopiformis</name>
    <name type="common">Conifer needle endophyte fungus</name>
    <name type="synonym">Phialocephala scopiformis</name>
    <dbReference type="NCBI Taxonomy" id="149040"/>
    <lineage>
        <taxon>Eukaryota</taxon>
        <taxon>Fungi</taxon>
        <taxon>Dikarya</taxon>
        <taxon>Ascomycota</taxon>
        <taxon>Pezizomycotina</taxon>
        <taxon>Leotiomycetes</taxon>
        <taxon>Helotiales</taxon>
        <taxon>Mollisiaceae</taxon>
        <taxon>Mollisia</taxon>
    </lineage>
</organism>
<dbReference type="EMBL" id="KQ947413">
    <property type="protein sequence ID" value="KUJ18035.1"/>
    <property type="molecule type" value="Genomic_DNA"/>
</dbReference>
<keyword evidence="2" id="KW-0812">Transmembrane</keyword>